<accession>A0ABU3LI16</accession>
<comment type="caution">
    <text evidence="1">The sequence shown here is derived from an EMBL/GenBank/DDBJ whole genome shotgun (WGS) entry which is preliminary data.</text>
</comment>
<reference evidence="1 2" key="1">
    <citation type="submission" date="2023-09" db="EMBL/GenBank/DDBJ databases">
        <title>Novel taxa isolated from Blanes Bay.</title>
        <authorList>
            <person name="Rey-Velasco X."/>
            <person name="Lucena T."/>
        </authorList>
    </citation>
    <scope>NUCLEOTIDE SEQUENCE [LARGE SCALE GENOMIC DNA]</scope>
    <source>
        <strain evidence="1 2">S356</strain>
    </source>
</reference>
<evidence type="ECO:0000313" key="2">
    <source>
        <dbReference type="Proteomes" id="UP001257277"/>
    </source>
</evidence>
<protein>
    <submittedName>
        <fullName evidence="1">Uncharacterized protein</fullName>
    </submittedName>
</protein>
<dbReference type="RefSeq" id="WP_349241965.1">
    <property type="nucleotide sequence ID" value="NZ_JAVTTO010000003.1"/>
</dbReference>
<keyword evidence="2" id="KW-1185">Reference proteome</keyword>
<gene>
    <name evidence="1" type="ORF">RQM59_09980</name>
</gene>
<organism evidence="1 2">
    <name type="scientific">Asprobacillus argus</name>
    <dbReference type="NCBI Taxonomy" id="3076534"/>
    <lineage>
        <taxon>Bacteria</taxon>
        <taxon>Pseudomonadati</taxon>
        <taxon>Bacteroidota</taxon>
        <taxon>Flavobacteriia</taxon>
        <taxon>Flavobacteriales</taxon>
        <taxon>Flavobacteriaceae</taxon>
        <taxon>Asprobacillus</taxon>
    </lineage>
</organism>
<evidence type="ECO:0000313" key="1">
    <source>
        <dbReference type="EMBL" id="MDT7832707.1"/>
    </source>
</evidence>
<name>A0ABU3LI16_9FLAO</name>
<proteinExistence type="predicted"/>
<dbReference type="EMBL" id="JAVTTO010000003">
    <property type="protein sequence ID" value="MDT7832707.1"/>
    <property type="molecule type" value="Genomic_DNA"/>
</dbReference>
<sequence length="144" mass="17299">MEKHYRFSDEVYEQKFRDGKFPPLYFSHEAHLRLGYIHLEKYGLAQSIENMCKQIYDFAIKYDATMKFNATVTYASLQIMYYYMRKGTSKTFPDLMKEFPHLVEDFKSEIQKYYSWDVFRSLEAKAKIHEPDLKPFENAAAVNR</sequence>
<dbReference type="Proteomes" id="UP001257277">
    <property type="component" value="Unassembled WGS sequence"/>
</dbReference>